<dbReference type="OrthoDB" id="9799320at2"/>
<dbReference type="PANTHER" id="PTHR43597:SF5">
    <property type="entry name" value="SUFE-LIKE PROTEIN 2, CHLOROPLASTIC"/>
    <property type="match status" value="1"/>
</dbReference>
<keyword evidence="4" id="KW-1185">Reference proteome</keyword>
<protein>
    <submittedName>
        <fullName evidence="3">Fe-S metabolism protein SufE</fullName>
    </submittedName>
</protein>
<dbReference type="SUPFAM" id="SSF82649">
    <property type="entry name" value="SufE/NifU"/>
    <property type="match status" value="1"/>
</dbReference>
<dbReference type="Gene3D" id="3.90.1010.10">
    <property type="match status" value="1"/>
</dbReference>
<dbReference type="AlphaFoldDB" id="A0A2S8B1E0"/>
<evidence type="ECO:0000313" key="3">
    <source>
        <dbReference type="EMBL" id="PQM26176.1"/>
    </source>
</evidence>
<dbReference type="InterPro" id="IPR003808">
    <property type="entry name" value="Fe-S_metab-assoc_dom"/>
</dbReference>
<dbReference type="PANTHER" id="PTHR43597">
    <property type="entry name" value="SULFUR ACCEPTOR PROTEIN CSDE"/>
    <property type="match status" value="1"/>
</dbReference>
<organism evidence="3 4">
    <name type="scientific">Sphingopyxis lindanitolerans</name>
    <dbReference type="NCBI Taxonomy" id="2054227"/>
    <lineage>
        <taxon>Bacteria</taxon>
        <taxon>Pseudomonadati</taxon>
        <taxon>Pseudomonadota</taxon>
        <taxon>Alphaproteobacteria</taxon>
        <taxon>Sphingomonadales</taxon>
        <taxon>Sphingomonadaceae</taxon>
        <taxon>Sphingopyxis</taxon>
    </lineage>
</organism>
<dbReference type="Proteomes" id="UP000238954">
    <property type="component" value="Chromosome"/>
</dbReference>
<accession>A0A2S8B1E0</accession>
<feature type="domain" description="Fe-S metabolism associated" evidence="2">
    <location>
        <begin position="15"/>
        <end position="128"/>
    </location>
</feature>
<dbReference type="Pfam" id="PF02657">
    <property type="entry name" value="SufE"/>
    <property type="match status" value="1"/>
</dbReference>
<comment type="similarity">
    <text evidence="1">Belongs to the SufE family.</text>
</comment>
<sequence length="136" mass="14673">MRSLDDIFDEYDFLDGDDRYRLLIELGRTLEPMPDALKTAATLVRGCSASVWVYPVPQGDGRLHFLADSNAAITKGIVALVLSAVQDRPAAAVAAMDIAAALAPFDLTRQLSSNRTQGVPNMIALVQETARRIADG</sequence>
<comment type="caution">
    <text evidence="3">The sequence shown here is derived from an EMBL/GenBank/DDBJ whole genome shotgun (WGS) entry which is preliminary data.</text>
</comment>
<gene>
    <name evidence="3" type="ORF">CVO77_13955</name>
</gene>
<name>A0A2S8B1E0_9SPHN</name>
<evidence type="ECO:0000313" key="4">
    <source>
        <dbReference type="Proteomes" id="UP000238954"/>
    </source>
</evidence>
<proteinExistence type="inferred from homology"/>
<dbReference type="RefSeq" id="WP_105999555.1">
    <property type="nucleotide sequence ID" value="NZ_CM009578.1"/>
</dbReference>
<evidence type="ECO:0000256" key="1">
    <source>
        <dbReference type="ARBA" id="ARBA00010282"/>
    </source>
</evidence>
<dbReference type="EMBL" id="PHFW01000003">
    <property type="protein sequence ID" value="PQM26176.1"/>
    <property type="molecule type" value="Genomic_DNA"/>
</dbReference>
<reference evidence="4" key="1">
    <citation type="submission" date="2017-11" db="EMBL/GenBank/DDBJ databases">
        <title>The complete genome sequence of Sphingopyxis pomeranensis sp. nov. strain WS5A3p.</title>
        <authorList>
            <person name="Kaminski M.A."/>
        </authorList>
    </citation>
    <scope>NUCLEOTIDE SEQUENCE [LARGE SCALE GENOMIC DNA]</scope>
    <source>
        <strain evidence="4">WS5A3p</strain>
    </source>
</reference>
<evidence type="ECO:0000259" key="2">
    <source>
        <dbReference type="Pfam" id="PF02657"/>
    </source>
</evidence>